<dbReference type="OrthoDB" id="121648at2759"/>
<name>A0A9W7CX83_9STRA</name>
<accession>A0A9W7CX83</accession>
<evidence type="ECO:0000256" key="3">
    <source>
        <dbReference type="ARBA" id="ARBA00022722"/>
    </source>
</evidence>
<evidence type="ECO:0000256" key="5">
    <source>
        <dbReference type="ARBA" id="ARBA00022801"/>
    </source>
</evidence>
<keyword evidence="3" id="KW-0540">Nuclease</keyword>
<evidence type="ECO:0000256" key="6">
    <source>
        <dbReference type="ARBA" id="ARBA00022918"/>
    </source>
</evidence>
<dbReference type="CDD" id="cd09274">
    <property type="entry name" value="RNase_HI_RT_Ty3"/>
    <property type="match status" value="1"/>
</dbReference>
<sequence>MGTSTAPDEYQACMETSFGDLDFVVVYLDDILVFFQSENKHLEHLRILFDRHTKYGVTLNGKKCHVLRNEVDYLGYTLSAAGIKSQAKQIQAIQKIAVPRNRKELRHFLGMINYYRDMVPNKTTLCKPLNRLTSSKVPFTWLPSDTKAFRDIQRTFAVAVLLSFPEFEQPFHIYADASGTQPGGINIQGSKILACYSRSLNMHQDNYTTREMELLSIVVLLWDYRTMLLGFRVVIYTDPKNMIYPTETSLRVKRWKLLLSEYRLSIQYIKGVKNIGADAFSRMRFDTGAGTERDLVGEIYATTAQPDCVMHGPVLSEYQEADTTIQKIKTACMAGTNNLDYQIKSLLGCSLVAYHKRVIVPDALRDDLIAWYHQNLGHPASERQFKTMRHTFY</sequence>
<dbReference type="Pfam" id="PF17917">
    <property type="entry name" value="RT_RNaseH"/>
    <property type="match status" value="1"/>
</dbReference>
<dbReference type="Proteomes" id="UP001165121">
    <property type="component" value="Unassembled WGS sequence"/>
</dbReference>
<evidence type="ECO:0000256" key="4">
    <source>
        <dbReference type="ARBA" id="ARBA00022759"/>
    </source>
</evidence>
<dbReference type="Gene3D" id="3.30.70.270">
    <property type="match status" value="2"/>
</dbReference>
<dbReference type="GO" id="GO:0016787">
    <property type="term" value="F:hydrolase activity"/>
    <property type="evidence" value="ECO:0007669"/>
    <property type="project" value="UniProtKB-KW"/>
</dbReference>
<dbReference type="PANTHER" id="PTHR37984:SF5">
    <property type="entry name" value="PROTEIN NYNRIN-LIKE"/>
    <property type="match status" value="1"/>
</dbReference>
<keyword evidence="4" id="KW-0255">Endonuclease</keyword>
<keyword evidence="6" id="KW-0695">RNA-directed DNA polymerase</keyword>
<feature type="domain" description="Reverse transcriptase" evidence="7">
    <location>
        <begin position="1"/>
        <end position="78"/>
    </location>
</feature>
<evidence type="ECO:0000256" key="2">
    <source>
        <dbReference type="ARBA" id="ARBA00022695"/>
    </source>
</evidence>
<dbReference type="PROSITE" id="PS50878">
    <property type="entry name" value="RT_POL"/>
    <property type="match status" value="1"/>
</dbReference>
<keyword evidence="1" id="KW-0808">Transferase</keyword>
<evidence type="ECO:0000259" key="7">
    <source>
        <dbReference type="PROSITE" id="PS50878"/>
    </source>
</evidence>
<reference evidence="8" key="1">
    <citation type="submission" date="2023-04" db="EMBL/GenBank/DDBJ databases">
        <title>Phytophthora fragariaefolia NBRC 109709.</title>
        <authorList>
            <person name="Ichikawa N."/>
            <person name="Sato H."/>
            <person name="Tonouchi N."/>
        </authorList>
    </citation>
    <scope>NUCLEOTIDE SEQUENCE</scope>
    <source>
        <strain evidence="8">NBRC 109709</strain>
    </source>
</reference>
<evidence type="ECO:0000256" key="1">
    <source>
        <dbReference type="ARBA" id="ARBA00022679"/>
    </source>
</evidence>
<keyword evidence="9" id="KW-1185">Reference proteome</keyword>
<dbReference type="InterPro" id="IPR043502">
    <property type="entry name" value="DNA/RNA_pol_sf"/>
</dbReference>
<dbReference type="GO" id="GO:0004519">
    <property type="term" value="F:endonuclease activity"/>
    <property type="evidence" value="ECO:0007669"/>
    <property type="project" value="UniProtKB-KW"/>
</dbReference>
<dbReference type="AlphaFoldDB" id="A0A9W7CX83"/>
<proteinExistence type="predicted"/>
<organism evidence="8 9">
    <name type="scientific">Phytophthora fragariaefolia</name>
    <dbReference type="NCBI Taxonomy" id="1490495"/>
    <lineage>
        <taxon>Eukaryota</taxon>
        <taxon>Sar</taxon>
        <taxon>Stramenopiles</taxon>
        <taxon>Oomycota</taxon>
        <taxon>Peronosporomycetes</taxon>
        <taxon>Peronosporales</taxon>
        <taxon>Peronosporaceae</taxon>
        <taxon>Phytophthora</taxon>
    </lineage>
</organism>
<dbReference type="EMBL" id="BSXT01001406">
    <property type="protein sequence ID" value="GMF42177.1"/>
    <property type="molecule type" value="Genomic_DNA"/>
</dbReference>
<keyword evidence="2" id="KW-0548">Nucleotidyltransferase</keyword>
<evidence type="ECO:0000313" key="9">
    <source>
        <dbReference type="Proteomes" id="UP001165121"/>
    </source>
</evidence>
<comment type="caution">
    <text evidence="8">The sequence shown here is derived from an EMBL/GenBank/DDBJ whole genome shotgun (WGS) entry which is preliminary data.</text>
</comment>
<dbReference type="InterPro" id="IPR050951">
    <property type="entry name" value="Retrovirus_Pol_polyprotein"/>
</dbReference>
<dbReference type="FunFam" id="3.30.70.270:FF:000020">
    <property type="entry name" value="Transposon Tf2-6 polyprotein-like Protein"/>
    <property type="match status" value="1"/>
</dbReference>
<dbReference type="GO" id="GO:0003964">
    <property type="term" value="F:RNA-directed DNA polymerase activity"/>
    <property type="evidence" value="ECO:0007669"/>
    <property type="project" value="UniProtKB-KW"/>
</dbReference>
<dbReference type="SUPFAM" id="SSF56672">
    <property type="entry name" value="DNA/RNA polymerases"/>
    <property type="match status" value="1"/>
</dbReference>
<dbReference type="InterPro" id="IPR043128">
    <property type="entry name" value="Rev_trsase/Diguanyl_cyclase"/>
</dbReference>
<dbReference type="InterPro" id="IPR000477">
    <property type="entry name" value="RT_dom"/>
</dbReference>
<gene>
    <name evidence="8" type="ORF">Pfra01_001368900</name>
</gene>
<dbReference type="FunFam" id="3.30.70.270:FF:000003">
    <property type="entry name" value="Transposon Ty3-G Gag-Pol polyprotein"/>
    <property type="match status" value="1"/>
</dbReference>
<evidence type="ECO:0000313" key="8">
    <source>
        <dbReference type="EMBL" id="GMF42177.1"/>
    </source>
</evidence>
<protein>
    <submittedName>
        <fullName evidence="8">Unnamed protein product</fullName>
    </submittedName>
</protein>
<keyword evidence="5" id="KW-0378">Hydrolase</keyword>
<dbReference type="InterPro" id="IPR041373">
    <property type="entry name" value="RT_RNaseH"/>
</dbReference>
<dbReference type="PANTHER" id="PTHR37984">
    <property type="entry name" value="PROTEIN CBG26694"/>
    <property type="match status" value="1"/>
</dbReference>
<dbReference type="Pfam" id="PF00078">
    <property type="entry name" value="RVT_1"/>
    <property type="match status" value="1"/>
</dbReference>